<evidence type="ECO:0000256" key="1">
    <source>
        <dbReference type="ARBA" id="ARBA00008814"/>
    </source>
</evidence>
<comment type="caution">
    <text evidence="4">The sequence shown here is derived from an EMBL/GenBank/DDBJ whole genome shotgun (WGS) entry which is preliminary data.</text>
</comment>
<dbReference type="InterPro" id="IPR050902">
    <property type="entry name" value="ABC_Transporter_SBP"/>
</dbReference>
<dbReference type="Gene3D" id="3.40.50.1980">
    <property type="entry name" value="Nitrogenase molybdenum iron protein domain"/>
    <property type="match status" value="2"/>
</dbReference>
<evidence type="ECO:0000313" key="5">
    <source>
        <dbReference type="Proteomes" id="UP001501510"/>
    </source>
</evidence>
<feature type="chain" id="PRO_5045195414" evidence="2">
    <location>
        <begin position="22"/>
        <end position="314"/>
    </location>
</feature>
<dbReference type="PROSITE" id="PS50983">
    <property type="entry name" value="FE_B12_PBP"/>
    <property type="match status" value="1"/>
</dbReference>
<comment type="similarity">
    <text evidence="1">Belongs to the bacterial solute-binding protein 8 family.</text>
</comment>
<dbReference type="SUPFAM" id="SSF53807">
    <property type="entry name" value="Helical backbone' metal receptor"/>
    <property type="match status" value="1"/>
</dbReference>
<dbReference type="Proteomes" id="UP001501510">
    <property type="component" value="Unassembled WGS sequence"/>
</dbReference>
<feature type="signal peptide" evidence="2">
    <location>
        <begin position="1"/>
        <end position="21"/>
    </location>
</feature>
<keyword evidence="5" id="KW-1185">Reference proteome</keyword>
<keyword evidence="2" id="KW-0732">Signal</keyword>
<protein>
    <submittedName>
        <fullName evidence="4">ABC transporter substrate-binding protein</fullName>
    </submittedName>
</protein>
<accession>A0ABN1JGC4</accession>
<dbReference type="InterPro" id="IPR002491">
    <property type="entry name" value="ABC_transptr_periplasmic_BD"/>
</dbReference>
<sequence length="314" mass="35500">MRKKLLVVLSLMFILVFSACAKTTTTSTNGKEESIKIQDDLGKTIELKEPAKKIISLYSAHTENLFSLQLDKEIIGVSKSDKYPKEVSKKKVYDYKEDPENIIKAQPDVVLLRTTTAKAHKDFVKSLENAGIKVISLYPKKLEDFDKYIKTLGKITGKEKVAEEKLNRYHKNLNAIKTKSSQIKDKRKVYFESTTNDLRTVTKDSFAGKAIEYAGGINVAKDATSLKKSSIASYGTEKILSKASEIEVYVAQKGVMNRTVSVDKIKKRAGFDKINAIKNDRVYIINEKLISSPTFRYVEGVKQLQKFMYDKPTK</sequence>
<dbReference type="PANTHER" id="PTHR30535:SF34">
    <property type="entry name" value="MOLYBDATE-BINDING PROTEIN MOLA"/>
    <property type="match status" value="1"/>
</dbReference>
<dbReference type="RefSeq" id="WP_343760861.1">
    <property type="nucleotide sequence ID" value="NZ_BAAACG010000008.1"/>
</dbReference>
<reference evidence="4 5" key="1">
    <citation type="journal article" date="2019" name="Int. J. Syst. Evol. Microbiol.">
        <title>The Global Catalogue of Microorganisms (GCM) 10K type strain sequencing project: providing services to taxonomists for standard genome sequencing and annotation.</title>
        <authorList>
            <consortium name="The Broad Institute Genomics Platform"/>
            <consortium name="The Broad Institute Genome Sequencing Center for Infectious Disease"/>
            <person name="Wu L."/>
            <person name="Ma J."/>
        </authorList>
    </citation>
    <scope>NUCLEOTIDE SEQUENCE [LARGE SCALE GENOMIC DNA]</scope>
    <source>
        <strain evidence="4 5">JCM 1407</strain>
    </source>
</reference>
<evidence type="ECO:0000313" key="4">
    <source>
        <dbReference type="EMBL" id="GAA0739212.1"/>
    </source>
</evidence>
<name>A0ABN1JGC4_9CLOT</name>
<dbReference type="PANTHER" id="PTHR30535">
    <property type="entry name" value="VITAMIN B12-BINDING PROTEIN"/>
    <property type="match status" value="1"/>
</dbReference>
<dbReference type="Pfam" id="PF01497">
    <property type="entry name" value="Peripla_BP_2"/>
    <property type="match status" value="1"/>
</dbReference>
<gene>
    <name evidence="4" type="ORF">GCM10008906_17660</name>
</gene>
<dbReference type="PROSITE" id="PS51257">
    <property type="entry name" value="PROKAR_LIPOPROTEIN"/>
    <property type="match status" value="1"/>
</dbReference>
<organism evidence="4 5">
    <name type="scientific">Clostridium oceanicum</name>
    <dbReference type="NCBI Taxonomy" id="1543"/>
    <lineage>
        <taxon>Bacteria</taxon>
        <taxon>Bacillati</taxon>
        <taxon>Bacillota</taxon>
        <taxon>Clostridia</taxon>
        <taxon>Eubacteriales</taxon>
        <taxon>Clostridiaceae</taxon>
        <taxon>Clostridium</taxon>
    </lineage>
</organism>
<feature type="domain" description="Fe/B12 periplasmic-binding" evidence="3">
    <location>
        <begin position="53"/>
        <end position="312"/>
    </location>
</feature>
<evidence type="ECO:0000259" key="3">
    <source>
        <dbReference type="PROSITE" id="PS50983"/>
    </source>
</evidence>
<proteinExistence type="inferred from homology"/>
<dbReference type="EMBL" id="BAAACG010000008">
    <property type="protein sequence ID" value="GAA0739212.1"/>
    <property type="molecule type" value="Genomic_DNA"/>
</dbReference>
<evidence type="ECO:0000256" key="2">
    <source>
        <dbReference type="SAM" id="SignalP"/>
    </source>
</evidence>